<name>A0A5N6QRN0_9ROSI</name>
<dbReference type="InterPro" id="IPR001890">
    <property type="entry name" value="RNA-binding_CRM"/>
</dbReference>
<evidence type="ECO:0000256" key="1">
    <source>
        <dbReference type="ARBA" id="ARBA00022884"/>
    </source>
</evidence>
<evidence type="ECO:0000259" key="3">
    <source>
        <dbReference type="PROSITE" id="PS51295"/>
    </source>
</evidence>
<dbReference type="PANTHER" id="PTHR47714">
    <property type="entry name" value="CRS1/YHBY DOMAIN CONTAINING PROTEIN, EXPRESSED"/>
    <property type="match status" value="1"/>
</dbReference>
<keyword evidence="1 2" id="KW-0694">RNA-binding</keyword>
<feature type="domain" description="CRM" evidence="3">
    <location>
        <begin position="11"/>
        <end position="110"/>
    </location>
</feature>
<dbReference type="InterPro" id="IPR035920">
    <property type="entry name" value="YhbY-like_sf"/>
</dbReference>
<dbReference type="OrthoDB" id="2020593at2759"/>
<dbReference type="AlphaFoldDB" id="A0A5N6QRN0"/>
<reference evidence="4 5" key="1">
    <citation type="submission" date="2019-06" db="EMBL/GenBank/DDBJ databases">
        <title>A chromosomal-level reference genome of Carpinus fangiana (Coryloideae, Betulaceae).</title>
        <authorList>
            <person name="Yang X."/>
            <person name="Wang Z."/>
            <person name="Zhang L."/>
            <person name="Hao G."/>
            <person name="Liu J."/>
            <person name="Yang Y."/>
        </authorList>
    </citation>
    <scope>NUCLEOTIDE SEQUENCE [LARGE SCALE GENOMIC DNA]</scope>
    <source>
        <strain evidence="4">Cfa_2016G</strain>
        <tissue evidence="4">Leaf</tissue>
    </source>
</reference>
<dbReference type="EMBL" id="CM017322">
    <property type="protein sequence ID" value="KAE8008582.1"/>
    <property type="molecule type" value="Genomic_DNA"/>
</dbReference>
<evidence type="ECO:0000256" key="2">
    <source>
        <dbReference type="PROSITE-ProRule" id="PRU00626"/>
    </source>
</evidence>
<evidence type="ECO:0000313" key="4">
    <source>
        <dbReference type="EMBL" id="KAE8008582.1"/>
    </source>
</evidence>
<dbReference type="Pfam" id="PF01985">
    <property type="entry name" value="CRS1_YhbY"/>
    <property type="match status" value="1"/>
</dbReference>
<evidence type="ECO:0000313" key="5">
    <source>
        <dbReference type="Proteomes" id="UP000327013"/>
    </source>
</evidence>
<dbReference type="GO" id="GO:0003723">
    <property type="term" value="F:RNA binding"/>
    <property type="evidence" value="ECO:0007669"/>
    <property type="project" value="UniProtKB-UniRule"/>
</dbReference>
<keyword evidence="5" id="KW-1185">Reference proteome</keyword>
<dbReference type="GO" id="GO:0009507">
    <property type="term" value="C:chloroplast"/>
    <property type="evidence" value="ECO:0007669"/>
    <property type="project" value="TreeGrafter"/>
</dbReference>
<dbReference type="SUPFAM" id="SSF75471">
    <property type="entry name" value="YhbY-like"/>
    <property type="match status" value="1"/>
</dbReference>
<dbReference type="PROSITE" id="PS51295">
    <property type="entry name" value="CRM"/>
    <property type="match status" value="1"/>
</dbReference>
<sequence length="302" mass="33982">MGVGSSSSSLPSLSVKEKKELASYAHSLGKKLKSQLVGKSGVTANVVSSFIETLESNELLKIKVHRTCPGELDDVVKQLEQATGSVVVGQIGRTVIIYRPSLTKLKAEQKKMQARKAFVRKLKPTLPNRRHVPTPSARGHRGSSRFRTHPPHVFVELFLSHHVLWKQFHLILILRPLEKGVLNNLMQLELLVTTIMGLLRVKLPLSDVCSQRHLDFRPIYCCNNCNNSGTEFLIPTHGPASGKYFWVQETFVTEIMKMVRRFHGYNLELQLILKSHRILCQIENNTTDKQATVGRGEIHIAA</sequence>
<dbReference type="Proteomes" id="UP000327013">
    <property type="component" value="Chromosome 2"/>
</dbReference>
<gene>
    <name evidence="4" type="ORF">FH972_005079</name>
</gene>
<organism evidence="4 5">
    <name type="scientific">Carpinus fangiana</name>
    <dbReference type="NCBI Taxonomy" id="176857"/>
    <lineage>
        <taxon>Eukaryota</taxon>
        <taxon>Viridiplantae</taxon>
        <taxon>Streptophyta</taxon>
        <taxon>Embryophyta</taxon>
        <taxon>Tracheophyta</taxon>
        <taxon>Spermatophyta</taxon>
        <taxon>Magnoliopsida</taxon>
        <taxon>eudicotyledons</taxon>
        <taxon>Gunneridae</taxon>
        <taxon>Pentapetalae</taxon>
        <taxon>rosids</taxon>
        <taxon>fabids</taxon>
        <taxon>Fagales</taxon>
        <taxon>Betulaceae</taxon>
        <taxon>Carpinus</taxon>
    </lineage>
</organism>
<dbReference type="PANTHER" id="PTHR47714:SF1">
    <property type="entry name" value="RNA-BINDING CRS1 _ YHBY (CRM) DOMAIN PROTEIN"/>
    <property type="match status" value="1"/>
</dbReference>
<dbReference type="SMART" id="SM01103">
    <property type="entry name" value="CRS1_YhbY"/>
    <property type="match status" value="1"/>
</dbReference>
<accession>A0A5N6QRN0</accession>
<dbReference type="Gene3D" id="3.30.110.60">
    <property type="entry name" value="YhbY-like"/>
    <property type="match status" value="1"/>
</dbReference>
<proteinExistence type="predicted"/>
<dbReference type="FunFam" id="3.30.110.60:FF:000004">
    <property type="entry name" value="RNA-binding CRS1 / YhbY (CRM) domain protein"/>
    <property type="match status" value="1"/>
</dbReference>
<protein>
    <recommendedName>
        <fullName evidence="3">CRM domain-containing protein</fullName>
    </recommendedName>
</protein>